<dbReference type="Gramene" id="AET4Gv20856800.11">
    <property type="protein sequence ID" value="AET4Gv20856800.11"/>
    <property type="gene ID" value="AET4Gv20856800"/>
</dbReference>
<evidence type="ECO:0000313" key="3">
    <source>
        <dbReference type="Proteomes" id="UP000015105"/>
    </source>
</evidence>
<dbReference type="InterPro" id="IPR035991">
    <property type="entry name" value="Casein_kinase_II_beta-like"/>
</dbReference>
<dbReference type="AlphaFoldDB" id="A0A453JBR2"/>
<proteinExistence type="inferred from homology"/>
<dbReference type="GO" id="GO:0005737">
    <property type="term" value="C:cytoplasm"/>
    <property type="evidence" value="ECO:0007669"/>
    <property type="project" value="TreeGrafter"/>
</dbReference>
<dbReference type="EnsemblPlants" id="AET4Gv20856800.11">
    <property type="protein sequence ID" value="AET4Gv20856800.11"/>
    <property type="gene ID" value="AET4Gv20856800"/>
</dbReference>
<dbReference type="Proteomes" id="UP000015105">
    <property type="component" value="Chromosome 4D"/>
</dbReference>
<dbReference type="SMART" id="SM01085">
    <property type="entry name" value="CK_II_beta"/>
    <property type="match status" value="1"/>
</dbReference>
<protein>
    <recommendedName>
        <fullName evidence="1">Casein kinase II subunit beta</fullName>
        <shortName evidence="1">CK II beta</shortName>
    </recommendedName>
</protein>
<reference evidence="2" key="4">
    <citation type="submission" date="2019-03" db="UniProtKB">
        <authorList>
            <consortium name="EnsemblPlants"/>
        </authorList>
    </citation>
    <scope>IDENTIFICATION</scope>
</reference>
<reference evidence="2" key="5">
    <citation type="journal article" date="2021" name="G3 (Bethesda)">
        <title>Aegilops tauschii genome assembly Aet v5.0 features greater sequence contiguity and improved annotation.</title>
        <authorList>
            <person name="Wang L."/>
            <person name="Zhu T."/>
            <person name="Rodriguez J.C."/>
            <person name="Deal K.R."/>
            <person name="Dubcovsky J."/>
            <person name="McGuire P.E."/>
            <person name="Lux T."/>
            <person name="Spannagl M."/>
            <person name="Mayer K.F.X."/>
            <person name="Baldrich P."/>
            <person name="Meyers B.C."/>
            <person name="Huo N."/>
            <person name="Gu Y.Q."/>
            <person name="Zhou H."/>
            <person name="Devos K.M."/>
            <person name="Bennetzen J.L."/>
            <person name="Unver T."/>
            <person name="Budak H."/>
            <person name="Gulick P.J."/>
            <person name="Galiba G."/>
            <person name="Kalapos B."/>
            <person name="Nelson D.R."/>
            <person name="Li P."/>
            <person name="You F.M."/>
            <person name="Luo M.C."/>
            <person name="Dvorak J."/>
        </authorList>
    </citation>
    <scope>NUCLEOTIDE SEQUENCE [LARGE SCALE GENOMIC DNA]</scope>
    <source>
        <strain evidence="2">cv. AL8/78</strain>
    </source>
</reference>
<name>A0A453JBR2_AEGTS</name>
<dbReference type="InterPro" id="IPR000704">
    <property type="entry name" value="Casein_kinase_II_reg-sub"/>
</dbReference>
<reference evidence="3" key="2">
    <citation type="journal article" date="2017" name="Nat. Plants">
        <title>The Aegilops tauschii genome reveals multiple impacts of transposons.</title>
        <authorList>
            <person name="Zhao G."/>
            <person name="Zou C."/>
            <person name="Li K."/>
            <person name="Wang K."/>
            <person name="Li T."/>
            <person name="Gao L."/>
            <person name="Zhang X."/>
            <person name="Wang H."/>
            <person name="Yang Z."/>
            <person name="Liu X."/>
            <person name="Jiang W."/>
            <person name="Mao L."/>
            <person name="Kong X."/>
            <person name="Jiao Y."/>
            <person name="Jia J."/>
        </authorList>
    </citation>
    <scope>NUCLEOTIDE SEQUENCE [LARGE SCALE GENOMIC DNA]</scope>
    <source>
        <strain evidence="3">cv. AL8/78</strain>
    </source>
</reference>
<sequence length="78" mass="8672">FCICSTDARCNFLCAANCSAPMLVNLCAPLSLPTDTDGAYFGTTFPHIFMMTHSQLKPQKPAQQYVPRIFGFKVHKKT</sequence>
<dbReference type="GO" id="GO:0019887">
    <property type="term" value="F:protein kinase regulator activity"/>
    <property type="evidence" value="ECO:0007669"/>
    <property type="project" value="InterPro"/>
</dbReference>
<comment type="subunit">
    <text evidence="1">Tetramer of two alpha and two beta subunits.</text>
</comment>
<reference evidence="3" key="1">
    <citation type="journal article" date="2014" name="Science">
        <title>Ancient hybridizations among the ancestral genomes of bread wheat.</title>
        <authorList>
            <consortium name="International Wheat Genome Sequencing Consortium,"/>
            <person name="Marcussen T."/>
            <person name="Sandve S.R."/>
            <person name="Heier L."/>
            <person name="Spannagl M."/>
            <person name="Pfeifer M."/>
            <person name="Jakobsen K.S."/>
            <person name="Wulff B.B."/>
            <person name="Steuernagel B."/>
            <person name="Mayer K.F."/>
            <person name="Olsen O.A."/>
        </authorList>
    </citation>
    <scope>NUCLEOTIDE SEQUENCE [LARGE SCALE GENOMIC DNA]</scope>
    <source>
        <strain evidence="3">cv. AL8/78</strain>
    </source>
</reference>
<dbReference type="Gene3D" id="2.20.25.20">
    <property type="match status" value="1"/>
</dbReference>
<dbReference type="Pfam" id="PF01214">
    <property type="entry name" value="CK_II_beta"/>
    <property type="match status" value="1"/>
</dbReference>
<keyword evidence="3" id="KW-1185">Reference proteome</keyword>
<evidence type="ECO:0000313" key="2">
    <source>
        <dbReference type="EnsemblPlants" id="AET4Gv20856800.11"/>
    </source>
</evidence>
<accession>A0A453JBR2</accession>
<dbReference type="PANTHER" id="PTHR11740">
    <property type="entry name" value="CASEIN KINASE II SUBUNIT BETA"/>
    <property type="match status" value="1"/>
</dbReference>
<organism evidence="2 3">
    <name type="scientific">Aegilops tauschii subsp. strangulata</name>
    <name type="common">Goatgrass</name>
    <dbReference type="NCBI Taxonomy" id="200361"/>
    <lineage>
        <taxon>Eukaryota</taxon>
        <taxon>Viridiplantae</taxon>
        <taxon>Streptophyta</taxon>
        <taxon>Embryophyta</taxon>
        <taxon>Tracheophyta</taxon>
        <taxon>Spermatophyta</taxon>
        <taxon>Magnoliopsida</taxon>
        <taxon>Liliopsida</taxon>
        <taxon>Poales</taxon>
        <taxon>Poaceae</taxon>
        <taxon>BOP clade</taxon>
        <taxon>Pooideae</taxon>
        <taxon>Triticodae</taxon>
        <taxon>Triticeae</taxon>
        <taxon>Triticinae</taxon>
        <taxon>Aegilops</taxon>
    </lineage>
</organism>
<reference evidence="2" key="3">
    <citation type="journal article" date="2017" name="Nature">
        <title>Genome sequence of the progenitor of the wheat D genome Aegilops tauschii.</title>
        <authorList>
            <person name="Luo M.C."/>
            <person name="Gu Y.Q."/>
            <person name="Puiu D."/>
            <person name="Wang H."/>
            <person name="Twardziok S.O."/>
            <person name="Deal K.R."/>
            <person name="Huo N."/>
            <person name="Zhu T."/>
            <person name="Wang L."/>
            <person name="Wang Y."/>
            <person name="McGuire P.E."/>
            <person name="Liu S."/>
            <person name="Long H."/>
            <person name="Ramasamy R.K."/>
            <person name="Rodriguez J.C."/>
            <person name="Van S.L."/>
            <person name="Yuan L."/>
            <person name="Wang Z."/>
            <person name="Xia Z."/>
            <person name="Xiao L."/>
            <person name="Anderson O.D."/>
            <person name="Ouyang S."/>
            <person name="Liang Y."/>
            <person name="Zimin A.V."/>
            <person name="Pertea G."/>
            <person name="Qi P."/>
            <person name="Bennetzen J.L."/>
            <person name="Dai X."/>
            <person name="Dawson M.W."/>
            <person name="Muller H.G."/>
            <person name="Kugler K."/>
            <person name="Rivarola-Duarte L."/>
            <person name="Spannagl M."/>
            <person name="Mayer K.F.X."/>
            <person name="Lu F.H."/>
            <person name="Bevan M.W."/>
            <person name="Leroy P."/>
            <person name="Li P."/>
            <person name="You F.M."/>
            <person name="Sun Q."/>
            <person name="Liu Z."/>
            <person name="Lyons E."/>
            <person name="Wicker T."/>
            <person name="Salzberg S.L."/>
            <person name="Devos K.M."/>
            <person name="Dvorak J."/>
        </authorList>
    </citation>
    <scope>NUCLEOTIDE SEQUENCE [LARGE SCALE GENOMIC DNA]</scope>
    <source>
        <strain evidence="2">cv. AL8/78</strain>
    </source>
</reference>
<comment type="similarity">
    <text evidence="1">Belongs to the casein kinase 2 subunit beta family.</text>
</comment>
<dbReference type="GO" id="GO:0005956">
    <property type="term" value="C:protein kinase CK2 complex"/>
    <property type="evidence" value="ECO:0007669"/>
    <property type="project" value="UniProtKB-UniRule"/>
</dbReference>
<comment type="function">
    <text evidence="1">Plays a complex role in regulating the basal catalytic activity of the alpha subunit.</text>
</comment>
<dbReference type="PANTHER" id="PTHR11740:SF26">
    <property type="entry name" value="CASEIN KINASE II SUBUNIT BETA"/>
    <property type="match status" value="1"/>
</dbReference>
<dbReference type="SUPFAM" id="SSF57798">
    <property type="entry name" value="Casein kinase II beta subunit"/>
    <property type="match status" value="1"/>
</dbReference>
<evidence type="ECO:0000256" key="1">
    <source>
        <dbReference type="RuleBase" id="RU361268"/>
    </source>
</evidence>